<keyword evidence="3" id="KW-0408">Iron</keyword>
<organism evidence="5">
    <name type="scientific">mine drainage metagenome</name>
    <dbReference type="NCBI Taxonomy" id="410659"/>
    <lineage>
        <taxon>unclassified sequences</taxon>
        <taxon>metagenomes</taxon>
        <taxon>ecological metagenomes</taxon>
    </lineage>
</organism>
<dbReference type="PROSITE" id="PS51007">
    <property type="entry name" value="CYTC"/>
    <property type="match status" value="1"/>
</dbReference>
<dbReference type="Gene3D" id="1.10.760.10">
    <property type="entry name" value="Cytochrome c-like domain"/>
    <property type="match status" value="1"/>
</dbReference>
<comment type="caution">
    <text evidence="5">The sequence shown here is derived from an EMBL/GenBank/DDBJ whole genome shotgun (WGS) entry which is preliminary data.</text>
</comment>
<dbReference type="EMBL" id="MLJW01000030">
    <property type="protein sequence ID" value="OIR08775.1"/>
    <property type="molecule type" value="Genomic_DNA"/>
</dbReference>
<keyword evidence="1" id="KW-0349">Heme</keyword>
<protein>
    <recommendedName>
        <fullName evidence="4">Cytochrome c domain-containing protein</fullName>
    </recommendedName>
</protein>
<evidence type="ECO:0000256" key="1">
    <source>
        <dbReference type="ARBA" id="ARBA00022617"/>
    </source>
</evidence>
<dbReference type="AlphaFoldDB" id="A0A1J5SK25"/>
<dbReference type="SUPFAM" id="SSF46626">
    <property type="entry name" value="Cytochrome c"/>
    <property type="match status" value="1"/>
</dbReference>
<dbReference type="GO" id="GO:0046872">
    <property type="term" value="F:metal ion binding"/>
    <property type="evidence" value="ECO:0007669"/>
    <property type="project" value="UniProtKB-KW"/>
</dbReference>
<dbReference type="GO" id="GO:0020037">
    <property type="term" value="F:heme binding"/>
    <property type="evidence" value="ECO:0007669"/>
    <property type="project" value="InterPro"/>
</dbReference>
<gene>
    <name evidence="5" type="ORF">GALL_91590</name>
</gene>
<evidence type="ECO:0000256" key="2">
    <source>
        <dbReference type="ARBA" id="ARBA00022723"/>
    </source>
</evidence>
<reference evidence="5" key="1">
    <citation type="submission" date="2016-10" db="EMBL/GenBank/DDBJ databases">
        <title>Sequence of Gallionella enrichment culture.</title>
        <authorList>
            <person name="Poehlein A."/>
            <person name="Muehling M."/>
            <person name="Daniel R."/>
        </authorList>
    </citation>
    <scope>NUCLEOTIDE SEQUENCE</scope>
</reference>
<proteinExistence type="predicted"/>
<accession>A0A1J5SK25</accession>
<sequence>MKKYVFLLLLAASTAHADPFATGNAANGKKLFAKYECDSCHKGKVGGDGSAIFTRPDRIVRTVDQLIPRIKFCSGFVGANLSAQEEQDLAAHLNQNYYHFK</sequence>
<name>A0A1J5SK25_9ZZZZ</name>
<evidence type="ECO:0000256" key="3">
    <source>
        <dbReference type="ARBA" id="ARBA00023004"/>
    </source>
</evidence>
<dbReference type="GO" id="GO:0009055">
    <property type="term" value="F:electron transfer activity"/>
    <property type="evidence" value="ECO:0007669"/>
    <property type="project" value="InterPro"/>
</dbReference>
<evidence type="ECO:0000313" key="5">
    <source>
        <dbReference type="EMBL" id="OIR08775.1"/>
    </source>
</evidence>
<feature type="domain" description="Cytochrome c" evidence="4">
    <location>
        <begin position="23"/>
        <end position="97"/>
    </location>
</feature>
<dbReference type="InterPro" id="IPR036909">
    <property type="entry name" value="Cyt_c-like_dom_sf"/>
</dbReference>
<dbReference type="Pfam" id="PF13442">
    <property type="entry name" value="Cytochrome_CBB3"/>
    <property type="match status" value="1"/>
</dbReference>
<dbReference type="InterPro" id="IPR009056">
    <property type="entry name" value="Cyt_c-like_dom"/>
</dbReference>
<evidence type="ECO:0000259" key="4">
    <source>
        <dbReference type="PROSITE" id="PS51007"/>
    </source>
</evidence>
<keyword evidence="2" id="KW-0479">Metal-binding</keyword>